<dbReference type="GO" id="GO:0035556">
    <property type="term" value="P:intracellular signal transduction"/>
    <property type="evidence" value="ECO:0007669"/>
    <property type="project" value="InterPro"/>
</dbReference>
<feature type="compositionally biased region" description="Low complexity" evidence="1">
    <location>
        <begin position="1316"/>
        <end position="1331"/>
    </location>
</feature>
<feature type="region of interest" description="Disordered" evidence="1">
    <location>
        <begin position="1799"/>
        <end position="1819"/>
    </location>
</feature>
<dbReference type="InterPro" id="IPR029787">
    <property type="entry name" value="Nucleotide_cyclase"/>
</dbReference>
<feature type="compositionally biased region" description="Low complexity" evidence="1">
    <location>
        <begin position="556"/>
        <end position="576"/>
    </location>
</feature>
<comment type="caution">
    <text evidence="4">The sequence shown here is derived from an EMBL/GenBank/DDBJ whole genome shotgun (WGS) entry which is preliminary data.</text>
</comment>
<dbReference type="PANTHER" id="PTHR43081:SF1">
    <property type="entry name" value="ADENYLATE CYCLASE, TERMINAL-DIFFERENTIATION SPECIFIC"/>
    <property type="match status" value="1"/>
</dbReference>
<feature type="compositionally biased region" description="Pro residues" evidence="1">
    <location>
        <begin position="385"/>
        <end position="398"/>
    </location>
</feature>
<feature type="region of interest" description="Disordered" evidence="1">
    <location>
        <begin position="1601"/>
        <end position="1646"/>
    </location>
</feature>
<dbReference type="EMBL" id="BNCQ01000071">
    <property type="protein sequence ID" value="GIM15926.1"/>
    <property type="molecule type" value="Genomic_DNA"/>
</dbReference>
<feature type="compositionally biased region" description="Basic and acidic residues" evidence="1">
    <location>
        <begin position="1607"/>
        <end position="1617"/>
    </location>
</feature>
<feature type="region of interest" description="Disordered" evidence="1">
    <location>
        <begin position="837"/>
        <end position="877"/>
    </location>
</feature>
<feature type="region of interest" description="Disordered" evidence="1">
    <location>
        <begin position="1082"/>
        <end position="1107"/>
    </location>
</feature>
<feature type="compositionally biased region" description="Polar residues" evidence="1">
    <location>
        <begin position="1668"/>
        <end position="1683"/>
    </location>
</feature>
<feature type="region of interest" description="Disordered" evidence="1">
    <location>
        <begin position="1283"/>
        <end position="1340"/>
    </location>
</feature>
<evidence type="ECO:0000313" key="4">
    <source>
        <dbReference type="EMBL" id="GIM15926.1"/>
    </source>
</evidence>
<dbReference type="PANTHER" id="PTHR43081">
    <property type="entry name" value="ADENYLATE CYCLASE, TERMINAL-DIFFERENTIATION SPECIFIC-RELATED"/>
    <property type="match status" value="1"/>
</dbReference>
<feature type="region of interest" description="Disordered" evidence="1">
    <location>
        <begin position="556"/>
        <end position="589"/>
    </location>
</feature>
<sequence length="2710" mass="276828">MMNILPAAAAPAAATSNATRSAATVAAPLPPTWSLFLLLVSDLVNRDLDGDGLPDHVMCIDMMPGCKGGALLAAIYAALAQAKGTSQGVWFNQADLSPRLGGPAFVAAIQLYGALAAANAGPFTPGRRTPAHGGSRRHNGTSSYNNNCSIKNGSSEAAGGEFVSGSAFSSSTVPVSVEELLAGGGEVDPASGAPVCGAINPLFAAGRCLFTVDWSSAATWLEQGSSGIPPGALGVAFLPGSERVEANKDDNAAPITTGPSSGGVVHSDSNAATASNITASNVSASSNGLLVCTAARCPYADAVNRTFLETVAIALNRNVLQPTNSTKNDYGRDVAASPQPLKTSPYDSSAVSLSYLREVQRMPDILLVNRAPFLGENEDAWLLLPPAPPPGSSPPLPPASSRASSPPLLMASPLLQMAQQTRAAEFARLVSYQLYLKNALITQLSVQQGLAGNQRGMADTTPPSTSIDWDATAYGNVTVLSGVSQAAPPMGDVTPAAVAALLSMDPEDVMRVAKVISSAVQHRNAAMDIQLPYSSQYRSVLDKLAEAAVAVCSNLSTGASNGNSSSSSTSDSSITGVPPSQDTRRETAEVAAAVSGTSTTAEETLLALQTWAVQEFVNITQQFPYPGVLIRIYVHTIGAIRPRRSPPALPAQPPPGAHRRPLSPGMIAVIVVVVVMAVCLSASLIWHFLRIRNKVLLQESGRMPGADPNTTLVVTDVQGSTTLWEVLSGDLMDEVLHIHHRVVRQAISQWKGYEVFTEGDAFAVVFHLPEDALDFAVGLQAALLGADWPPELLEQPDCCEVWACRHSAQPPSPNSKRSMPADMMVTSGPPGGCSGMSGVGTGPAPPSGPLAVSTPGGTQTSTATGERDESMGGRPGRRILNVLSPFRRKSFQSSSNMELGLRPGWGAMGRFPKLLTSPGGGPTIPSAPSFLNRGAGSASVPVLSPGGIGGGTGAQYGTSVGGAISTGTHRWISTPSNNVSPLAPVVLTRTQMAGTAKVSGANSRLHFSQGTTLKAARSSVAPCDVAAAGATMVTRLTTTPYMLMPTADGTTSSGVKVGDDGTTLSTAATAAAVAAATDAVIGSGGGSARAPDRTSRNRTSRVVPYLGGTVSGGSGGHCYRSMDGRNAVTETATSPHVAAMAYPGAIATNVMTIAIAASPLGVTSTKEDRAAVAGPLPRLSAGHLPSTELQVQGGRAAYTGPPSQELSRSYGAASHTELAAEAGAGAAAPATMACTDYPGEEMPREEMQVSELPGPCVNSSERHNPIGLLCDVVVGEAECRISTPVPTQGPPAPDAPWLHQESPSGIQPRGLPPWQLPMQQLQETQKKQPQLRSSKGSNAECVRSQELINESDDGCLSTEAGGDGHGDAIINTTDMGMSMGQQAQQTRSPGFVAAYSFDPEESFTHENRKAAPPPIGGAAAIAAATAAVPPLAAARIDGLSEQQLVPPRGAAFGVRRVGAQGSDIRRFPYGLRDLGRGGDGGCTDGETSGPPATAAVMLPTALDEGGSGYVADWRSCVAWDTSTSYNTFEGPDRETHCSGSTPSVARSSPPPPVQAPAPLSSPFTTRATAAVSTVAATFHRPPPLKLLSSTRCSSYKVIANNSQQPQQEHHPLPDRTYHPGSCIYSPGRTGSQLPPERSYQPTRSYSPLSYLLGSDRSYVTGKARSPNDGRQSLSQIPSGSPSQAPAHDGRRLSRPGSPFVVMQRAGSAIGVDGWFSRRRRLLLQPTESTLRRAISAHRSLAAAVQLDADAAAVRLDADAAAVNRAAGDGTDGNLPIGIAVASDGTTSIQTAGGAIFGSGSQRPSPQAVMTQQQQQQEAGGRSLLKRLNASFHRGMPTLPRISAGSATLWATVSGLAASPTAVASSTAVTTNDINVPLSPSQPPDCTATAAALNDHTAEDAPVELLGEPDGLELRTGHGGAAGTATVARAAAGADAADNNDVPSSPDAATMPNHITVTVLTASAGADNGTPCAVYDAAPTSDMPPADISANGTEAAAEATASIVAHGGAMATPTAGSGALFRFMDPAAMALGLSTSRVANANSSTAPAANGLSTSLALIGDHMLYHMGRSSRLLMLGQAAAAASSAPPVATSLAAGASRGSIFMDLLWRDINTAASVALGSANTVAIANANGGVIIGHASAAAAPGPIGADITDFASAPLQRCRPEGWSIRTAAAVVTGGAVGAAAGLAYTVASALQSIYEQVNTEGVLAHLGMFGTLGGVLACGGSGVANVAGMTGSLSMFMAEPQLVLRGLRLRVGLHSGPSDAEVVSLVQDGVAGARYFGRFLSTSKDVCDAATGGMVLASGATFRAYQQRLREAREARGQRGGGGGKFDLMLIHLGEYLLGPTLAAGSAEDIELCAVKGGRPRRPVFGVNMPAAGHTAASAGAEDASVELYGVVCPWLVPRLAVLPSPVRGIRQVVPGCLSAPAGVVTPVFCNVLGVEALLAWERVVQQRQLTAAVAAAAAATVVAATTHRASPESSSHNPLVRPAGTSVGDAGCGAVVQEALELFRKAAMAAAACHGGYVVAVSADGGHWVLVFGAASSAVRWGLDMLDAMLGMPWPDGLLDHELTEEVYEGGALVKRGLRLRIGADRGCAMLRPVPRTGRLDYVGRPMNRAARIAAKAKAATMFVTGAVWDMARDFLERPVSASCLGLSQLKGVREQVELWALRSVSARAAPAAAIATAAGDSAETAAAAAAGADAAAVGRVGAC</sequence>
<dbReference type="InterPro" id="IPR001054">
    <property type="entry name" value="A/G_cyclase"/>
</dbReference>
<evidence type="ECO:0000313" key="5">
    <source>
        <dbReference type="Proteomes" id="UP000722791"/>
    </source>
</evidence>
<name>A0A8J4GVB3_9CHLO</name>
<organism evidence="4 5">
    <name type="scientific">Volvox reticuliferus</name>
    <dbReference type="NCBI Taxonomy" id="1737510"/>
    <lineage>
        <taxon>Eukaryota</taxon>
        <taxon>Viridiplantae</taxon>
        <taxon>Chlorophyta</taxon>
        <taxon>core chlorophytes</taxon>
        <taxon>Chlorophyceae</taxon>
        <taxon>CS clade</taxon>
        <taxon>Chlamydomonadales</taxon>
        <taxon>Volvocaceae</taxon>
        <taxon>Volvox</taxon>
    </lineage>
</organism>
<dbReference type="PROSITE" id="PS50125">
    <property type="entry name" value="GUANYLATE_CYCLASE_2"/>
    <property type="match status" value="1"/>
</dbReference>
<dbReference type="Proteomes" id="UP000722791">
    <property type="component" value="Unassembled WGS sequence"/>
</dbReference>
<feature type="domain" description="Guanylate cyclase" evidence="3">
    <location>
        <begin position="711"/>
        <end position="769"/>
    </location>
</feature>
<proteinExistence type="predicted"/>
<keyword evidence="2" id="KW-0472">Membrane</keyword>
<feature type="transmembrane region" description="Helical" evidence="2">
    <location>
        <begin position="2207"/>
        <end position="2232"/>
    </location>
</feature>
<dbReference type="Gene3D" id="3.30.70.1230">
    <property type="entry name" value="Nucleotide cyclase"/>
    <property type="match status" value="3"/>
</dbReference>
<feature type="region of interest" description="Disordered" evidence="1">
    <location>
        <begin position="322"/>
        <end position="343"/>
    </location>
</feature>
<dbReference type="SUPFAM" id="SSF55073">
    <property type="entry name" value="Nucleotide cyclase"/>
    <property type="match status" value="2"/>
</dbReference>
<feature type="transmembrane region" description="Helical" evidence="2">
    <location>
        <begin position="2171"/>
        <end position="2195"/>
    </location>
</feature>
<dbReference type="InterPro" id="IPR050697">
    <property type="entry name" value="Adenylyl/Guanylyl_Cyclase_3/4"/>
</dbReference>
<evidence type="ECO:0000256" key="2">
    <source>
        <dbReference type="SAM" id="Phobius"/>
    </source>
</evidence>
<reference evidence="4" key="1">
    <citation type="journal article" date="2021" name="Proc. Natl. Acad. Sci. U.S.A.">
        <title>Three genomes in the algal genus Volvox reveal the fate of a haploid sex-determining region after a transition to homothallism.</title>
        <authorList>
            <person name="Yamamoto K."/>
            <person name="Hamaji T."/>
            <person name="Kawai-Toyooka H."/>
            <person name="Matsuzaki R."/>
            <person name="Takahashi F."/>
            <person name="Nishimura Y."/>
            <person name="Kawachi M."/>
            <person name="Noguchi H."/>
            <person name="Minakuchi Y."/>
            <person name="Umen J.G."/>
            <person name="Toyoda A."/>
            <person name="Nozaki H."/>
        </authorList>
    </citation>
    <scope>NUCLEOTIDE SEQUENCE</scope>
    <source>
        <strain evidence="4">NIES-3785</strain>
    </source>
</reference>
<feature type="region of interest" description="Disordered" evidence="1">
    <location>
        <begin position="1524"/>
        <end position="1562"/>
    </location>
</feature>
<keyword evidence="2" id="KW-1133">Transmembrane helix</keyword>
<feature type="compositionally biased region" description="Polar residues" evidence="1">
    <location>
        <begin position="1799"/>
        <end position="1810"/>
    </location>
</feature>
<dbReference type="Pfam" id="PF00211">
    <property type="entry name" value="Guanylate_cyc"/>
    <property type="match status" value="1"/>
</dbReference>
<feature type="region of interest" description="Disordered" evidence="1">
    <location>
        <begin position="385"/>
        <end position="405"/>
    </location>
</feature>
<protein>
    <recommendedName>
        <fullName evidence="3">Guanylate cyclase domain-containing protein</fullName>
    </recommendedName>
</protein>
<dbReference type="GO" id="GO:0009190">
    <property type="term" value="P:cyclic nucleotide biosynthetic process"/>
    <property type="evidence" value="ECO:0007669"/>
    <property type="project" value="InterPro"/>
</dbReference>
<evidence type="ECO:0000259" key="3">
    <source>
        <dbReference type="PROSITE" id="PS50125"/>
    </source>
</evidence>
<keyword evidence="2" id="KW-0812">Transmembrane</keyword>
<gene>
    <name evidence="4" type="ORF">Vretimale_18581</name>
</gene>
<evidence type="ECO:0000256" key="1">
    <source>
        <dbReference type="SAM" id="MobiDB-lite"/>
    </source>
</evidence>
<feature type="region of interest" description="Disordered" evidence="1">
    <location>
        <begin position="1658"/>
        <end position="1697"/>
    </location>
</feature>
<feature type="compositionally biased region" description="Polar residues" evidence="1">
    <location>
        <begin position="855"/>
        <end position="864"/>
    </location>
</feature>
<feature type="region of interest" description="Disordered" evidence="1">
    <location>
        <begin position="123"/>
        <end position="146"/>
    </location>
</feature>
<accession>A0A8J4GVB3</accession>